<proteinExistence type="inferred from homology"/>
<keyword evidence="15" id="KW-0408">Iron</keyword>
<reference evidence="21" key="2">
    <citation type="journal article" date="2023" name="IMA Fungus">
        <title>Comparative genomic study of the Penicillium genus elucidates a diverse pangenome and 15 lateral gene transfer events.</title>
        <authorList>
            <person name="Petersen C."/>
            <person name="Sorensen T."/>
            <person name="Nielsen M.R."/>
            <person name="Sondergaard T.E."/>
            <person name="Sorensen J.L."/>
            <person name="Fitzpatrick D.A."/>
            <person name="Frisvad J.C."/>
            <person name="Nielsen K.L."/>
        </authorList>
    </citation>
    <scope>NUCLEOTIDE SEQUENCE</scope>
    <source>
        <strain evidence="21">IBT 17660</strain>
    </source>
</reference>
<feature type="domain" description="Rieske" evidence="20">
    <location>
        <begin position="45"/>
        <end position="140"/>
    </location>
</feature>
<evidence type="ECO:0000256" key="9">
    <source>
        <dbReference type="ARBA" id="ARBA00022530"/>
    </source>
</evidence>
<evidence type="ECO:0000256" key="15">
    <source>
        <dbReference type="ARBA" id="ARBA00023004"/>
    </source>
</evidence>
<dbReference type="Pfam" id="PF05199">
    <property type="entry name" value="GMC_oxred_C"/>
    <property type="match status" value="1"/>
</dbReference>
<dbReference type="Pfam" id="PF00355">
    <property type="entry name" value="Rieske"/>
    <property type="match status" value="1"/>
</dbReference>
<evidence type="ECO:0000256" key="12">
    <source>
        <dbReference type="ARBA" id="ARBA00022723"/>
    </source>
</evidence>
<evidence type="ECO:0000256" key="2">
    <source>
        <dbReference type="ARBA" id="ARBA00004191"/>
    </source>
</evidence>
<dbReference type="PANTHER" id="PTHR11552:SF201">
    <property type="entry name" value="GLUCOSE-METHANOL-CHOLINE OXIDOREDUCTASE N-TERMINAL DOMAIN-CONTAINING PROTEIN"/>
    <property type="match status" value="1"/>
</dbReference>
<evidence type="ECO:0000256" key="18">
    <source>
        <dbReference type="ARBA" id="ARBA00049722"/>
    </source>
</evidence>
<comment type="subunit">
    <text evidence="6">Homodimer.</text>
</comment>
<dbReference type="Proteomes" id="UP001147760">
    <property type="component" value="Unassembled WGS sequence"/>
</dbReference>
<dbReference type="EMBL" id="JAPWDO010000007">
    <property type="protein sequence ID" value="KAJ5462137.1"/>
    <property type="molecule type" value="Genomic_DNA"/>
</dbReference>
<evidence type="ECO:0000313" key="22">
    <source>
        <dbReference type="Proteomes" id="UP001147760"/>
    </source>
</evidence>
<dbReference type="Gene3D" id="3.50.50.60">
    <property type="entry name" value="FAD/NAD(P)-binding domain"/>
    <property type="match status" value="1"/>
</dbReference>
<dbReference type="InterPro" id="IPR036188">
    <property type="entry name" value="FAD/NAD-bd_sf"/>
</dbReference>
<comment type="cofactor">
    <cofactor evidence="1">
        <name>FAD</name>
        <dbReference type="ChEBI" id="CHEBI:57692"/>
    </cofactor>
</comment>
<dbReference type="SUPFAM" id="SSF50022">
    <property type="entry name" value="ISP domain"/>
    <property type="match status" value="1"/>
</dbReference>
<keyword evidence="22" id="KW-1185">Reference proteome</keyword>
<reference evidence="21" key="1">
    <citation type="submission" date="2022-12" db="EMBL/GenBank/DDBJ databases">
        <authorList>
            <person name="Petersen C."/>
        </authorList>
    </citation>
    <scope>NUCLEOTIDE SEQUENCE</scope>
    <source>
        <strain evidence="21">IBT 17660</strain>
    </source>
</reference>
<evidence type="ECO:0000256" key="14">
    <source>
        <dbReference type="ARBA" id="ARBA00023002"/>
    </source>
</evidence>
<comment type="caution">
    <text evidence="21">The sequence shown here is derived from an EMBL/GenBank/DDBJ whole genome shotgun (WGS) entry which is preliminary data.</text>
</comment>
<dbReference type="InterPro" id="IPR036922">
    <property type="entry name" value="Rieske_2Fe-2S_sf"/>
</dbReference>
<name>A0A9W9WHR4_9EURO</name>
<evidence type="ECO:0000259" key="20">
    <source>
        <dbReference type="PROSITE" id="PS51296"/>
    </source>
</evidence>
<dbReference type="GO" id="GO:0046562">
    <property type="term" value="F:beta-D-glucose oxidase activity"/>
    <property type="evidence" value="ECO:0007669"/>
    <property type="project" value="UniProtKB-EC"/>
</dbReference>
<evidence type="ECO:0000256" key="6">
    <source>
        <dbReference type="ARBA" id="ARBA00011738"/>
    </source>
</evidence>
<evidence type="ECO:0000256" key="1">
    <source>
        <dbReference type="ARBA" id="ARBA00001974"/>
    </source>
</evidence>
<comment type="catalytic activity">
    <reaction evidence="17">
        <text>beta-D-glucose + O2 = D-glucono-1,5-lactone + H2O2</text>
        <dbReference type="Rhea" id="RHEA:11428"/>
        <dbReference type="ChEBI" id="CHEBI:15379"/>
        <dbReference type="ChEBI" id="CHEBI:15903"/>
        <dbReference type="ChEBI" id="CHEBI:16217"/>
        <dbReference type="ChEBI" id="CHEBI:16240"/>
        <dbReference type="EC" id="1.1.3.4"/>
    </reaction>
    <physiologicalReaction direction="left-to-right" evidence="17">
        <dbReference type="Rhea" id="RHEA:11429"/>
    </physiologicalReaction>
</comment>
<protein>
    <recommendedName>
        <fullName evidence="18">glucose oxidase</fullName>
        <ecNumber evidence="18">1.1.3.4</ecNumber>
    </recommendedName>
</protein>
<dbReference type="GO" id="GO:0005737">
    <property type="term" value="C:cytoplasm"/>
    <property type="evidence" value="ECO:0007669"/>
    <property type="project" value="UniProtKB-SubCell"/>
</dbReference>
<keyword evidence="14" id="KW-0560">Oxidoreductase</keyword>
<evidence type="ECO:0000256" key="4">
    <source>
        <dbReference type="ARBA" id="ARBA00004498"/>
    </source>
</evidence>
<evidence type="ECO:0000256" key="3">
    <source>
        <dbReference type="ARBA" id="ARBA00004496"/>
    </source>
</evidence>
<dbReference type="PANTHER" id="PTHR11552">
    <property type="entry name" value="GLUCOSE-METHANOL-CHOLINE GMC OXIDOREDUCTASE"/>
    <property type="match status" value="1"/>
</dbReference>
<keyword evidence="10 19" id="KW-0285">Flavoprotein</keyword>
<keyword evidence="9" id="KW-0964">Secreted</keyword>
<evidence type="ECO:0000256" key="17">
    <source>
        <dbReference type="ARBA" id="ARBA00049435"/>
    </source>
</evidence>
<dbReference type="InterPro" id="IPR000172">
    <property type="entry name" value="GMC_OxRdtase_N"/>
</dbReference>
<evidence type="ECO:0000256" key="16">
    <source>
        <dbReference type="ARBA" id="ARBA00023014"/>
    </source>
</evidence>
<dbReference type="Pfam" id="PF00732">
    <property type="entry name" value="GMC_oxred_N"/>
    <property type="match status" value="1"/>
</dbReference>
<dbReference type="OrthoDB" id="269227at2759"/>
<dbReference type="GO" id="GO:0046872">
    <property type="term" value="F:metal ion binding"/>
    <property type="evidence" value="ECO:0007669"/>
    <property type="project" value="UniProtKB-KW"/>
</dbReference>
<evidence type="ECO:0000256" key="10">
    <source>
        <dbReference type="ARBA" id="ARBA00022630"/>
    </source>
</evidence>
<dbReference type="PROSITE" id="PS00624">
    <property type="entry name" value="GMC_OXRED_2"/>
    <property type="match status" value="1"/>
</dbReference>
<dbReference type="GO" id="GO:0051537">
    <property type="term" value="F:2 iron, 2 sulfur cluster binding"/>
    <property type="evidence" value="ECO:0007669"/>
    <property type="project" value="UniProtKB-KW"/>
</dbReference>
<dbReference type="InterPro" id="IPR027424">
    <property type="entry name" value="Glucose_Oxidase_domain_2"/>
</dbReference>
<dbReference type="PROSITE" id="PS51296">
    <property type="entry name" value="RIESKE"/>
    <property type="match status" value="1"/>
</dbReference>
<dbReference type="CDD" id="cd03467">
    <property type="entry name" value="Rieske"/>
    <property type="match status" value="1"/>
</dbReference>
<keyword evidence="13 19" id="KW-0274">FAD</keyword>
<evidence type="ECO:0000313" key="21">
    <source>
        <dbReference type="EMBL" id="KAJ5462137.1"/>
    </source>
</evidence>
<keyword evidence="12" id="KW-0479">Metal-binding</keyword>
<evidence type="ECO:0000256" key="13">
    <source>
        <dbReference type="ARBA" id="ARBA00022827"/>
    </source>
</evidence>
<dbReference type="InterPro" id="IPR007867">
    <property type="entry name" value="GMC_OxRtase_C"/>
</dbReference>
<evidence type="ECO:0000256" key="11">
    <source>
        <dbReference type="ARBA" id="ARBA00022714"/>
    </source>
</evidence>
<keyword evidence="8" id="KW-0134">Cell wall</keyword>
<dbReference type="AlphaFoldDB" id="A0A9W9WHR4"/>
<dbReference type="SUPFAM" id="SSF51905">
    <property type="entry name" value="FAD/NAD(P)-binding domain"/>
    <property type="match status" value="1"/>
</dbReference>
<dbReference type="Gene3D" id="4.10.450.10">
    <property type="entry name" value="Glucose Oxidase, domain 2"/>
    <property type="match status" value="1"/>
</dbReference>
<dbReference type="InterPro" id="IPR012132">
    <property type="entry name" value="GMC_OxRdtase"/>
</dbReference>
<keyword evidence="11" id="KW-0001">2Fe-2S</keyword>
<keyword evidence="16" id="KW-0411">Iron-sulfur</keyword>
<organism evidence="21 22">
    <name type="scientific">Penicillium desertorum</name>
    <dbReference type="NCBI Taxonomy" id="1303715"/>
    <lineage>
        <taxon>Eukaryota</taxon>
        <taxon>Fungi</taxon>
        <taxon>Dikarya</taxon>
        <taxon>Ascomycota</taxon>
        <taxon>Pezizomycotina</taxon>
        <taxon>Eurotiomycetes</taxon>
        <taxon>Eurotiomycetidae</taxon>
        <taxon>Eurotiales</taxon>
        <taxon>Aspergillaceae</taxon>
        <taxon>Penicillium</taxon>
    </lineage>
</organism>
<evidence type="ECO:0000256" key="19">
    <source>
        <dbReference type="RuleBase" id="RU003968"/>
    </source>
</evidence>
<dbReference type="PROSITE" id="PS00623">
    <property type="entry name" value="GMC_OXRED_1"/>
    <property type="match status" value="1"/>
</dbReference>
<evidence type="ECO:0000256" key="7">
    <source>
        <dbReference type="ARBA" id="ARBA00022490"/>
    </source>
</evidence>
<comment type="similarity">
    <text evidence="5 19">Belongs to the GMC oxidoreductase family.</text>
</comment>
<dbReference type="SUPFAM" id="SSF54373">
    <property type="entry name" value="FAD-linked reductases, C-terminal domain"/>
    <property type="match status" value="1"/>
</dbReference>
<accession>A0A9W9WHR4</accession>
<dbReference type="Gene3D" id="3.30.560.10">
    <property type="entry name" value="Glucose Oxidase, domain 3"/>
    <property type="match status" value="1"/>
</dbReference>
<keyword evidence="7" id="KW-0963">Cytoplasm</keyword>
<keyword evidence="9" id="KW-0272">Extracellular matrix</keyword>
<gene>
    <name evidence="21" type="ORF">N7530_010342</name>
</gene>
<comment type="subcellular location">
    <subcellularLocation>
        <location evidence="3">Cytoplasm</location>
    </subcellularLocation>
    <subcellularLocation>
        <location evidence="2">Secreted</location>
        <location evidence="2">Cell wall</location>
    </subcellularLocation>
    <subcellularLocation>
        <location evidence="4">Secreted</location>
        <location evidence="4">Extracellular space</location>
        <location evidence="4">Extracellular matrix</location>
    </subcellularLocation>
</comment>
<evidence type="ECO:0000256" key="8">
    <source>
        <dbReference type="ARBA" id="ARBA00022512"/>
    </source>
</evidence>
<sequence>MNPFTRPSAAWHLVGLASEFPSIDDDSRIVPRCKAFNIPKTNDTIEPVEDIDLPGELKDQVLVFKYKGKYHAIDHQCPHSSFPLSRGNLFDIEDFGIVLSAGLTCPKHGWSFDIFSGRADRGNYTLKVWDVQLRDSSAPGSTDQEVWVRRKQRIAIACAIIWLCAVDAKNQDDSASRYDFVIVGGGTSGLVVANRLSEMKGFTVAVIEAGDSVLKNANVSAVTGYGQAFGTEIDWAYQTEDQTYAGGSKQIIRAGKAIGGTSTINGMSYTRAQKVQIDSWEQVGNEGWNWDNLSSYYKKSEKFQVPTSEQVARGADYYIAYHGEHGPLKVGWPQAMTNSSVLPQLDETFQQLGLPYNRDCNGGSMVGLTVHPNTVDSEANLRHDAARAYYWPYQHRPNLKIISNTSANKIIWESDSRNEAVAVGVEVTGVNGVETIYASKEVILSAGSLRSPMLLELSGIGNPGILGQFDIPVQVNISTVGENLQDQTNNGFSYEGNEFWLGSPTFSALPSADDIFGENAPTIASDVNSSLAEYAKRVSEYSNGAVEEANVLAAFQLQHDLIFKSQVPYAEIVLLPIGNSFSNEYWPLLPFSRGSVHINSTDGSQPPSINPNYFMFGQDLKAHADVARYIRKVFSTPPLRTIVGEEFAPGRKHVPENASDSIWEGWVKSKYRSNFHPVGTASMLPRDKGGVVDAELRVYGTKNVRVVDASVLPFQITGHLTSTLYAVAERASDLIKKRYIF</sequence>
<dbReference type="InterPro" id="IPR017941">
    <property type="entry name" value="Rieske_2Fe-2S"/>
</dbReference>
<dbReference type="EC" id="1.1.3.4" evidence="18"/>
<evidence type="ECO:0000256" key="5">
    <source>
        <dbReference type="ARBA" id="ARBA00010790"/>
    </source>
</evidence>
<dbReference type="GO" id="GO:0050660">
    <property type="term" value="F:flavin adenine dinucleotide binding"/>
    <property type="evidence" value="ECO:0007669"/>
    <property type="project" value="InterPro"/>
</dbReference>
<dbReference type="Gene3D" id="2.102.10.10">
    <property type="entry name" value="Rieske [2Fe-2S] iron-sulphur domain"/>
    <property type="match status" value="1"/>
</dbReference>